<dbReference type="Pfam" id="PF02633">
    <property type="entry name" value="Creatininase"/>
    <property type="match status" value="1"/>
</dbReference>
<dbReference type="SUPFAM" id="SSF102215">
    <property type="entry name" value="Creatininase"/>
    <property type="match status" value="1"/>
</dbReference>
<reference evidence="5" key="1">
    <citation type="journal article" date="2014" name="Front. Microbiol.">
        <title>High frequency of phylogenetically diverse reductive dehalogenase-homologous genes in deep subseafloor sedimentary metagenomes.</title>
        <authorList>
            <person name="Kawai M."/>
            <person name="Futagami T."/>
            <person name="Toyoda A."/>
            <person name="Takaki Y."/>
            <person name="Nishi S."/>
            <person name="Hori S."/>
            <person name="Arai W."/>
            <person name="Tsubouchi T."/>
            <person name="Morono Y."/>
            <person name="Uchiyama I."/>
            <person name="Ito T."/>
            <person name="Fujiyama A."/>
            <person name="Inagaki F."/>
            <person name="Takami H."/>
        </authorList>
    </citation>
    <scope>NUCLEOTIDE SEQUENCE</scope>
    <source>
        <strain evidence="5">Expedition CK06-06</strain>
    </source>
</reference>
<dbReference type="InterPro" id="IPR024087">
    <property type="entry name" value="Creatininase-like_sf"/>
</dbReference>
<protein>
    <recommendedName>
        <fullName evidence="6">Creatinine amidohydrolase</fullName>
    </recommendedName>
</protein>
<dbReference type="AlphaFoldDB" id="X0T705"/>
<keyword evidence="2" id="KW-0479">Metal-binding</keyword>
<sequence length="162" mass="17808">MEEDGIRKVVLLNGHGGNTDAMNAVLREHYGRTPADRRAFVCVTTSLPSPKAMARVENPSMHGGESETSRQMYVRPEGVDTSKLADFGRGTPTIDLLEDPRIRWVRPWHLHYPVSAGGDARKSTVEKGKALVESGLDGLAKFLVELSATPWHPDFPYPATTV</sequence>
<gene>
    <name evidence="5" type="ORF">S01H1_27365</name>
</gene>
<evidence type="ECO:0000256" key="1">
    <source>
        <dbReference type="ARBA" id="ARBA00001947"/>
    </source>
</evidence>
<proteinExistence type="predicted"/>
<dbReference type="EMBL" id="BARS01016655">
    <property type="protein sequence ID" value="GAF89288.1"/>
    <property type="molecule type" value="Genomic_DNA"/>
</dbReference>
<dbReference type="GO" id="GO:0046872">
    <property type="term" value="F:metal ion binding"/>
    <property type="evidence" value="ECO:0007669"/>
    <property type="project" value="UniProtKB-KW"/>
</dbReference>
<dbReference type="InterPro" id="IPR003785">
    <property type="entry name" value="Creatininase/forma_Hydrolase"/>
</dbReference>
<accession>X0T705</accession>
<dbReference type="Gene3D" id="3.40.50.10310">
    <property type="entry name" value="Creatininase"/>
    <property type="match status" value="1"/>
</dbReference>
<evidence type="ECO:0000256" key="4">
    <source>
        <dbReference type="ARBA" id="ARBA00022833"/>
    </source>
</evidence>
<dbReference type="GO" id="GO:0009231">
    <property type="term" value="P:riboflavin biosynthetic process"/>
    <property type="evidence" value="ECO:0007669"/>
    <property type="project" value="TreeGrafter"/>
</dbReference>
<comment type="caution">
    <text evidence="5">The sequence shown here is derived from an EMBL/GenBank/DDBJ whole genome shotgun (WGS) entry which is preliminary data.</text>
</comment>
<evidence type="ECO:0008006" key="6">
    <source>
        <dbReference type="Google" id="ProtNLM"/>
    </source>
</evidence>
<name>X0T705_9ZZZZ</name>
<comment type="cofactor">
    <cofactor evidence="1">
        <name>Zn(2+)</name>
        <dbReference type="ChEBI" id="CHEBI:29105"/>
    </cofactor>
</comment>
<evidence type="ECO:0000256" key="3">
    <source>
        <dbReference type="ARBA" id="ARBA00022801"/>
    </source>
</evidence>
<evidence type="ECO:0000313" key="5">
    <source>
        <dbReference type="EMBL" id="GAF89288.1"/>
    </source>
</evidence>
<dbReference type="PANTHER" id="PTHR35005">
    <property type="entry name" value="3-DEHYDRO-SCYLLO-INOSOSE HYDROLASE"/>
    <property type="match status" value="1"/>
</dbReference>
<keyword evidence="3" id="KW-0378">Hydrolase</keyword>
<dbReference type="GO" id="GO:0016811">
    <property type="term" value="F:hydrolase activity, acting on carbon-nitrogen (but not peptide) bonds, in linear amides"/>
    <property type="evidence" value="ECO:0007669"/>
    <property type="project" value="TreeGrafter"/>
</dbReference>
<organism evidence="5">
    <name type="scientific">marine sediment metagenome</name>
    <dbReference type="NCBI Taxonomy" id="412755"/>
    <lineage>
        <taxon>unclassified sequences</taxon>
        <taxon>metagenomes</taxon>
        <taxon>ecological metagenomes</taxon>
    </lineage>
</organism>
<dbReference type="PANTHER" id="PTHR35005:SF1">
    <property type="entry name" value="2-AMINO-5-FORMYLAMINO-6-RIBOSYLAMINOPYRIMIDIN-4(3H)-ONE 5'-MONOPHOSPHATE DEFORMYLASE"/>
    <property type="match status" value="1"/>
</dbReference>
<keyword evidence="4" id="KW-0862">Zinc</keyword>
<evidence type="ECO:0000256" key="2">
    <source>
        <dbReference type="ARBA" id="ARBA00022723"/>
    </source>
</evidence>